<feature type="transmembrane region" description="Helical" evidence="9">
    <location>
        <begin position="409"/>
        <end position="431"/>
    </location>
</feature>
<feature type="transmembrane region" description="Helical" evidence="9">
    <location>
        <begin position="451"/>
        <end position="471"/>
    </location>
</feature>
<comment type="caution">
    <text evidence="10">The sequence shown here is derived from an EMBL/GenBank/DDBJ whole genome shotgun (WGS) entry which is preliminary data.</text>
</comment>
<dbReference type="NCBIfam" id="TIGR00842">
    <property type="entry name" value="bcct"/>
    <property type="match status" value="1"/>
</dbReference>
<dbReference type="InterPro" id="IPR000060">
    <property type="entry name" value="BCCT_transptr"/>
</dbReference>
<evidence type="ECO:0000313" key="10">
    <source>
        <dbReference type="EMBL" id="MDR7347632.1"/>
    </source>
</evidence>
<feature type="transmembrane region" description="Helical" evidence="9">
    <location>
        <begin position="198"/>
        <end position="217"/>
    </location>
</feature>
<proteinExistence type="inferred from homology"/>
<dbReference type="Pfam" id="PF02028">
    <property type="entry name" value="BCCT"/>
    <property type="match status" value="1"/>
</dbReference>
<evidence type="ECO:0000256" key="6">
    <source>
        <dbReference type="ARBA" id="ARBA00022989"/>
    </source>
</evidence>
<feature type="transmembrane region" description="Helical" evidence="9">
    <location>
        <begin position="237"/>
        <end position="258"/>
    </location>
</feature>
<feature type="transmembrane region" description="Helical" evidence="9">
    <location>
        <begin position="355"/>
        <end position="378"/>
    </location>
</feature>
<keyword evidence="3" id="KW-0813">Transport</keyword>
<keyword evidence="7 9" id="KW-0472">Membrane</keyword>
<sequence>MLKRLHDVLRLRTSPAIFFGSAAVIILFVFLTVTFTEWMDSIVSAASDWLYTNLGWFYILGVTVFLLFLIFIALSRFGRVKLGADDEPPEHSGPAWFSMLFAAGIGSILMFWGVAEPVSHFGDPPRGPDLGIEAGTAEAAKDAMNFTFYHFTLHTWTIFALPALCFAYFIHKRNLPPRVSSIFQPILGERIHGPIGKFIDIVAIIGTVFGVAVSLGLGTLQINSGINRLFGIPESAVWQLVIIGVVGGVSMISVALGLDRGIKRLSNFNIALAVALLVFILVTGSTLMVISGTLESLGRYVVSLPELALWNDTFADSGWQSSWTVFYWAWTISWSPFVGIFIARISKGRTVRQFVTGVLAVPAGFSVLWFGIFGYSAFDIELNGEGGLVETVVEQEDVPGALFAFLEHFPATMVISIIAIILVTIFFITSVDSAALVTDTMANGHEDYNPLGQRIFWAVSIGLITATLLVFSGEGGISALEQFVVLVGLPFFIMAYFQMYAIYRALREDASELPPMRTRRWKKVLPPEEIARREADGDDYDYGDEEAVVEPEAAEAAPVMRDPYEEDRVIGRAGTLSARTGSAPIRRPSLTQPTRPLNDKRRRRDEDQT</sequence>
<feature type="transmembrane region" description="Helical" evidence="9">
    <location>
        <begin position="270"/>
        <end position="290"/>
    </location>
</feature>
<accession>A0ABU2B1Z6</accession>
<evidence type="ECO:0000256" key="3">
    <source>
        <dbReference type="ARBA" id="ARBA00022448"/>
    </source>
</evidence>
<protein>
    <submittedName>
        <fullName evidence="10">Choline/carnitine/betaine transport</fullName>
    </submittedName>
</protein>
<reference evidence="10 11" key="1">
    <citation type="submission" date="2023-07" db="EMBL/GenBank/DDBJ databases">
        <title>Sequencing the genomes of 1000 actinobacteria strains.</title>
        <authorList>
            <person name="Klenk H.-P."/>
        </authorList>
    </citation>
    <scope>NUCLEOTIDE SEQUENCE [LARGE SCALE GENOMIC DNA]</scope>
    <source>
        <strain evidence="10 11">DSM 22966</strain>
    </source>
</reference>
<dbReference type="PANTHER" id="PTHR30047:SF7">
    <property type="entry name" value="HIGH-AFFINITY CHOLINE TRANSPORT PROTEIN"/>
    <property type="match status" value="1"/>
</dbReference>
<keyword evidence="6 9" id="KW-1133">Transmembrane helix</keyword>
<feature type="transmembrane region" description="Helical" evidence="9">
    <location>
        <begin position="16"/>
        <end position="35"/>
    </location>
</feature>
<comment type="subcellular location">
    <subcellularLocation>
        <location evidence="1">Cell membrane</location>
        <topology evidence="1">Multi-pass membrane protein</topology>
    </subcellularLocation>
</comment>
<evidence type="ECO:0000256" key="9">
    <source>
        <dbReference type="SAM" id="Phobius"/>
    </source>
</evidence>
<dbReference type="PANTHER" id="PTHR30047">
    <property type="entry name" value="HIGH-AFFINITY CHOLINE TRANSPORT PROTEIN-RELATED"/>
    <property type="match status" value="1"/>
</dbReference>
<feature type="transmembrane region" description="Helical" evidence="9">
    <location>
        <begin position="148"/>
        <end position="170"/>
    </location>
</feature>
<keyword evidence="11" id="KW-1185">Reference proteome</keyword>
<dbReference type="EMBL" id="JAVDYJ010000001">
    <property type="protein sequence ID" value="MDR7347632.1"/>
    <property type="molecule type" value="Genomic_DNA"/>
</dbReference>
<name>A0ABU2B1Z6_9MICC</name>
<feature type="transmembrane region" description="Helical" evidence="9">
    <location>
        <begin position="325"/>
        <end position="343"/>
    </location>
</feature>
<evidence type="ECO:0000256" key="4">
    <source>
        <dbReference type="ARBA" id="ARBA00022475"/>
    </source>
</evidence>
<feature type="transmembrane region" description="Helical" evidence="9">
    <location>
        <begin position="95"/>
        <end position="115"/>
    </location>
</feature>
<feature type="region of interest" description="Disordered" evidence="8">
    <location>
        <begin position="570"/>
        <end position="609"/>
    </location>
</feature>
<organism evidence="10 11">
    <name type="scientific">Enteractinococcus fodinae</name>
    <dbReference type="NCBI Taxonomy" id="684663"/>
    <lineage>
        <taxon>Bacteria</taxon>
        <taxon>Bacillati</taxon>
        <taxon>Actinomycetota</taxon>
        <taxon>Actinomycetes</taxon>
        <taxon>Micrococcales</taxon>
        <taxon>Micrococcaceae</taxon>
    </lineage>
</organism>
<feature type="transmembrane region" description="Helical" evidence="9">
    <location>
        <begin position="483"/>
        <end position="503"/>
    </location>
</feature>
<gene>
    <name evidence="10" type="ORF">J2S62_001889</name>
</gene>
<evidence type="ECO:0000256" key="8">
    <source>
        <dbReference type="SAM" id="MobiDB-lite"/>
    </source>
</evidence>
<keyword evidence="4" id="KW-1003">Cell membrane</keyword>
<dbReference type="Proteomes" id="UP001183794">
    <property type="component" value="Unassembled WGS sequence"/>
</dbReference>
<keyword evidence="5 9" id="KW-0812">Transmembrane</keyword>
<dbReference type="RefSeq" id="WP_310174055.1">
    <property type="nucleotide sequence ID" value="NZ_BAABHE010000003.1"/>
</dbReference>
<evidence type="ECO:0000256" key="7">
    <source>
        <dbReference type="ARBA" id="ARBA00023136"/>
    </source>
</evidence>
<evidence type="ECO:0000256" key="1">
    <source>
        <dbReference type="ARBA" id="ARBA00004651"/>
    </source>
</evidence>
<comment type="similarity">
    <text evidence="2">Belongs to the BCCT transporter (TC 2.A.15) family.</text>
</comment>
<evidence type="ECO:0000256" key="2">
    <source>
        <dbReference type="ARBA" id="ARBA00005658"/>
    </source>
</evidence>
<evidence type="ECO:0000313" key="11">
    <source>
        <dbReference type="Proteomes" id="UP001183794"/>
    </source>
</evidence>
<evidence type="ECO:0000256" key="5">
    <source>
        <dbReference type="ARBA" id="ARBA00022692"/>
    </source>
</evidence>
<feature type="transmembrane region" description="Helical" evidence="9">
    <location>
        <begin position="55"/>
        <end position="74"/>
    </location>
</feature>